<dbReference type="Pfam" id="PF03167">
    <property type="entry name" value="UDG"/>
    <property type="match status" value="1"/>
</dbReference>
<keyword evidence="4" id="KW-0378">Hydrolase</keyword>
<organism evidence="8 9">
    <name type="scientific">Pacificimonas pallii</name>
    <dbReference type="NCBI Taxonomy" id="2827236"/>
    <lineage>
        <taxon>Bacteria</taxon>
        <taxon>Pseudomonadati</taxon>
        <taxon>Pseudomonadota</taxon>
        <taxon>Alphaproteobacteria</taxon>
        <taxon>Sphingomonadales</taxon>
        <taxon>Sphingosinicellaceae</taxon>
        <taxon>Pacificimonas</taxon>
    </lineage>
</organism>
<comment type="caution">
    <text evidence="8">The sequence shown here is derived from an EMBL/GenBank/DDBJ whole genome shotgun (WGS) entry which is preliminary data.</text>
</comment>
<keyword evidence="9" id="KW-1185">Reference proteome</keyword>
<evidence type="ECO:0000256" key="4">
    <source>
        <dbReference type="ARBA" id="ARBA00022801"/>
    </source>
</evidence>
<evidence type="ECO:0000256" key="3">
    <source>
        <dbReference type="ARBA" id="ARBA00022763"/>
    </source>
</evidence>
<proteinExistence type="predicted"/>
<evidence type="ECO:0000313" key="9">
    <source>
        <dbReference type="Proteomes" id="UP000722336"/>
    </source>
</evidence>
<reference evidence="8 9" key="1">
    <citation type="submission" date="2021-04" db="EMBL/GenBank/DDBJ databases">
        <authorList>
            <person name="Pira H."/>
            <person name="Risdian C."/>
            <person name="Wink J."/>
        </authorList>
    </citation>
    <scope>NUCLEOTIDE SEQUENCE [LARGE SCALE GENOMIC DNA]</scope>
    <source>
        <strain evidence="8 9">WHA3</strain>
    </source>
</reference>
<dbReference type="PANTHER" id="PTHR33693">
    <property type="entry name" value="TYPE-5 URACIL-DNA GLYCOSYLASE"/>
    <property type="match status" value="1"/>
</dbReference>
<dbReference type="InterPro" id="IPR005273">
    <property type="entry name" value="Ura-DNA_glyco_family4"/>
</dbReference>
<dbReference type="PANTHER" id="PTHR33693:SF1">
    <property type="entry name" value="TYPE-4 URACIL-DNA GLYCOSYLASE"/>
    <property type="match status" value="1"/>
</dbReference>
<protein>
    <recommendedName>
        <fullName evidence="2">uracil-DNA glycosylase</fullName>
        <ecNumber evidence="2">3.2.2.27</ecNumber>
    </recommendedName>
</protein>
<dbReference type="CDD" id="cd10030">
    <property type="entry name" value="UDG-F4_TTUDGA_SPO1dp_like"/>
    <property type="match status" value="1"/>
</dbReference>
<dbReference type="NCBIfam" id="TIGR00758">
    <property type="entry name" value="UDG_fam4"/>
    <property type="match status" value="1"/>
</dbReference>
<dbReference type="SMART" id="SM00987">
    <property type="entry name" value="UreE_C"/>
    <property type="match status" value="1"/>
</dbReference>
<dbReference type="InterPro" id="IPR005122">
    <property type="entry name" value="Uracil-DNA_glycosylase-like"/>
</dbReference>
<keyword evidence="5" id="KW-0234">DNA repair</keyword>
<gene>
    <name evidence="8" type="ORF">KCG44_06665</name>
</gene>
<sequence>MHLTAPQAAAALRWLTDSGVDVLVGDRPGNWLTKPSPLLKTRVEPARAPAQTSAPPPSLGTASTAPIAAGRTSAPPLTARTLEELRAEAEAYPLSIRRPGRPFVFADGNPGADLMVIGEAPGAQEEREGKPFVGPAGQLLDRMLSAIDLDRSKVYIANLSPWRPAQNRTPSMQEAAECLPLLHRHIAIAGPKLILTVGGTSAKALLQTETGIMRLRGKWRDVEIEGQTYAVLPTFHPAFLLRQPEQKRLAWLDLLAFRARAAQG</sequence>
<accession>A0ABS6SDH2</accession>
<evidence type="ECO:0000256" key="6">
    <source>
        <dbReference type="SAM" id="MobiDB-lite"/>
    </source>
</evidence>
<keyword evidence="3" id="KW-0227">DNA damage</keyword>
<dbReference type="RefSeq" id="WP_218445110.1">
    <property type="nucleotide sequence ID" value="NZ_JAGSPA010000002.1"/>
</dbReference>
<evidence type="ECO:0000259" key="7">
    <source>
        <dbReference type="SMART" id="SM00986"/>
    </source>
</evidence>
<evidence type="ECO:0000256" key="2">
    <source>
        <dbReference type="ARBA" id="ARBA00012030"/>
    </source>
</evidence>
<dbReference type="Proteomes" id="UP000722336">
    <property type="component" value="Unassembled WGS sequence"/>
</dbReference>
<evidence type="ECO:0000256" key="5">
    <source>
        <dbReference type="ARBA" id="ARBA00023204"/>
    </source>
</evidence>
<comment type="catalytic activity">
    <reaction evidence="1">
        <text>Hydrolyzes single-stranded DNA or mismatched double-stranded DNA and polynucleotides, releasing free uracil.</text>
        <dbReference type="EC" id="3.2.2.27"/>
    </reaction>
</comment>
<dbReference type="SMART" id="SM00986">
    <property type="entry name" value="UDG"/>
    <property type="match status" value="1"/>
</dbReference>
<feature type="region of interest" description="Disordered" evidence="6">
    <location>
        <begin position="45"/>
        <end position="74"/>
    </location>
</feature>
<name>A0ABS6SDH2_9SPHN</name>
<evidence type="ECO:0000256" key="1">
    <source>
        <dbReference type="ARBA" id="ARBA00001400"/>
    </source>
</evidence>
<dbReference type="InterPro" id="IPR051536">
    <property type="entry name" value="UDG_Type-4/5"/>
</dbReference>
<evidence type="ECO:0000313" key="8">
    <source>
        <dbReference type="EMBL" id="MBV7256467.1"/>
    </source>
</evidence>
<feature type="domain" description="Uracil-DNA glycosylase-like" evidence="7">
    <location>
        <begin position="105"/>
        <end position="255"/>
    </location>
</feature>
<dbReference type="EMBL" id="JAGSPA010000002">
    <property type="protein sequence ID" value="MBV7256467.1"/>
    <property type="molecule type" value="Genomic_DNA"/>
</dbReference>
<dbReference type="EC" id="3.2.2.27" evidence="2"/>